<accession>A0A9P4SGK3</accession>
<keyword evidence="1" id="KW-0479">Metal-binding</keyword>
<dbReference type="InterPro" id="IPR036703">
    <property type="entry name" value="MOB_kinase_act_sf"/>
</dbReference>
<evidence type="ECO:0000256" key="2">
    <source>
        <dbReference type="SAM" id="MobiDB-lite"/>
    </source>
</evidence>
<feature type="binding site" evidence="1">
    <location>
        <position position="141"/>
    </location>
    <ligand>
        <name>Zn(2+)</name>
        <dbReference type="ChEBI" id="CHEBI:29105"/>
    </ligand>
</feature>
<dbReference type="PANTHER" id="PTHR22599">
    <property type="entry name" value="MPS ONE BINDER KINASE ACTIVATOR-LIKE MOB"/>
    <property type="match status" value="1"/>
</dbReference>
<evidence type="ECO:0000313" key="4">
    <source>
        <dbReference type="Proteomes" id="UP000799429"/>
    </source>
</evidence>
<comment type="caution">
    <text evidence="3">The sequence shown here is derived from an EMBL/GenBank/DDBJ whole genome shotgun (WGS) entry which is preliminary data.</text>
</comment>
<reference evidence="3" key="1">
    <citation type="journal article" date="2020" name="Stud. Mycol.">
        <title>101 Dothideomycetes genomes: a test case for predicting lifestyles and emergence of pathogens.</title>
        <authorList>
            <person name="Haridas S."/>
            <person name="Albert R."/>
            <person name="Binder M."/>
            <person name="Bloem J."/>
            <person name="Labutti K."/>
            <person name="Salamov A."/>
            <person name="Andreopoulos B."/>
            <person name="Baker S."/>
            <person name="Barry K."/>
            <person name="Bills G."/>
            <person name="Bluhm B."/>
            <person name="Cannon C."/>
            <person name="Castanera R."/>
            <person name="Culley D."/>
            <person name="Daum C."/>
            <person name="Ezra D."/>
            <person name="Gonzalez J."/>
            <person name="Henrissat B."/>
            <person name="Kuo A."/>
            <person name="Liang C."/>
            <person name="Lipzen A."/>
            <person name="Lutzoni F."/>
            <person name="Magnuson J."/>
            <person name="Mondo S."/>
            <person name="Nolan M."/>
            <person name="Ohm R."/>
            <person name="Pangilinan J."/>
            <person name="Park H.-J."/>
            <person name="Ramirez L."/>
            <person name="Alfaro M."/>
            <person name="Sun H."/>
            <person name="Tritt A."/>
            <person name="Yoshinaga Y."/>
            <person name="Zwiers L.-H."/>
            <person name="Turgeon B."/>
            <person name="Goodwin S."/>
            <person name="Spatafora J."/>
            <person name="Crous P."/>
            <person name="Grigoriev I."/>
        </authorList>
    </citation>
    <scope>NUCLEOTIDE SEQUENCE</scope>
    <source>
        <strain evidence="3">CBS 101060</strain>
    </source>
</reference>
<name>A0A9P4SGK3_9PEZI</name>
<dbReference type="Pfam" id="PF03637">
    <property type="entry name" value="Mob1_phocein"/>
    <property type="match status" value="2"/>
</dbReference>
<dbReference type="SUPFAM" id="SSF101152">
    <property type="entry name" value="Mob1/phocein"/>
    <property type="match status" value="1"/>
</dbReference>
<evidence type="ECO:0000313" key="3">
    <source>
        <dbReference type="EMBL" id="KAF2842117.1"/>
    </source>
</evidence>
<gene>
    <name evidence="3" type="ORF">M501DRAFT_998362</name>
</gene>
<keyword evidence="4" id="KW-1185">Reference proteome</keyword>
<evidence type="ECO:0000256" key="1">
    <source>
        <dbReference type="PIRSR" id="PIRSR605301-1"/>
    </source>
</evidence>
<dbReference type="Proteomes" id="UP000799429">
    <property type="component" value="Unassembled WGS sequence"/>
</dbReference>
<dbReference type="EMBL" id="MU006090">
    <property type="protein sequence ID" value="KAF2842117.1"/>
    <property type="molecule type" value="Genomic_DNA"/>
</dbReference>
<sequence>MSAAGYDWPLPDLSDNGSFTSYLSQIYTWLDTDKRPKKVPADTYMQMIQKWVDTKVMDTHLFPTDTNFKWLAYSSTGTSTPGSENQNPIPAGPTSLNSSLSTLSGSQWMGKESGFPKEFETEVRSIYRQINRCYAHLYWGHWLNPFWHTNLFRELNTCYIHFVNVGKVFGLLSDRDLEPMQGLIDVWTEKGLLPQTTKPQTTQQQPSGSQEQANSESQASAPAPAAVANPTSGAM</sequence>
<feature type="region of interest" description="Disordered" evidence="2">
    <location>
        <begin position="195"/>
        <end position="235"/>
    </location>
</feature>
<dbReference type="SMART" id="SM01388">
    <property type="entry name" value="Mob1_phocein"/>
    <property type="match status" value="1"/>
</dbReference>
<dbReference type="Gene3D" id="1.20.140.30">
    <property type="entry name" value="MOB kinase activator"/>
    <property type="match status" value="1"/>
</dbReference>
<dbReference type="OrthoDB" id="10261121at2759"/>
<organism evidence="3 4">
    <name type="scientific">Patellaria atrata CBS 101060</name>
    <dbReference type="NCBI Taxonomy" id="1346257"/>
    <lineage>
        <taxon>Eukaryota</taxon>
        <taxon>Fungi</taxon>
        <taxon>Dikarya</taxon>
        <taxon>Ascomycota</taxon>
        <taxon>Pezizomycotina</taxon>
        <taxon>Dothideomycetes</taxon>
        <taxon>Dothideomycetes incertae sedis</taxon>
        <taxon>Patellariales</taxon>
        <taxon>Patellariaceae</taxon>
        <taxon>Patellaria</taxon>
    </lineage>
</organism>
<proteinExistence type="predicted"/>
<dbReference type="AlphaFoldDB" id="A0A9P4SGK3"/>
<keyword evidence="1" id="KW-0862">Zinc</keyword>
<protein>
    <submittedName>
        <fullName evidence="3">Mob1/phocein</fullName>
    </submittedName>
</protein>
<feature type="binding site" evidence="1">
    <location>
        <position position="136"/>
    </location>
    <ligand>
        <name>Zn(2+)</name>
        <dbReference type="ChEBI" id="CHEBI:29105"/>
    </ligand>
</feature>
<dbReference type="InterPro" id="IPR005301">
    <property type="entry name" value="MOB_kinase_act_fam"/>
</dbReference>